<dbReference type="InterPro" id="IPR040442">
    <property type="entry name" value="Pyrv_kinase-like_dom_sf"/>
</dbReference>
<feature type="region of interest" description="Disordered" evidence="1">
    <location>
        <begin position="1"/>
        <end position="25"/>
    </location>
</feature>
<dbReference type="PANTHER" id="PTHR42905">
    <property type="entry name" value="PHOSPHOENOLPYRUVATE CARBOXYLASE"/>
    <property type="match status" value="1"/>
</dbReference>
<dbReference type="InterPro" id="IPR039556">
    <property type="entry name" value="ICL/PEPM"/>
</dbReference>
<dbReference type="PANTHER" id="PTHR42905:SF16">
    <property type="entry name" value="CARBOXYPHOSPHONOENOLPYRUVATE PHOSPHONOMUTASE-LIKE PROTEIN (AFU_ORTHOLOGUE AFUA_5G07230)"/>
    <property type="match status" value="1"/>
</dbReference>
<reference evidence="3" key="1">
    <citation type="journal article" date="2019" name="Int. J. Syst. Evol. Microbiol.">
        <title>The Global Catalogue of Microorganisms (GCM) 10K type strain sequencing project: providing services to taxonomists for standard genome sequencing and annotation.</title>
        <authorList>
            <consortium name="The Broad Institute Genomics Platform"/>
            <consortium name="The Broad Institute Genome Sequencing Center for Infectious Disease"/>
            <person name="Wu L."/>
            <person name="Ma J."/>
        </authorList>
    </citation>
    <scope>NUCLEOTIDE SEQUENCE [LARGE SCALE GENOMIC DNA]</scope>
    <source>
        <strain evidence="3">CGMCC 4.7319</strain>
    </source>
</reference>
<accession>A0ABQ2HVU9</accession>
<name>A0ABQ2HVU9_9PSEU</name>
<dbReference type="SUPFAM" id="SSF51621">
    <property type="entry name" value="Phosphoenolpyruvate/pyruvate domain"/>
    <property type="match status" value="1"/>
</dbReference>
<dbReference type="Pfam" id="PF13714">
    <property type="entry name" value="PEP_mutase"/>
    <property type="match status" value="1"/>
</dbReference>
<dbReference type="InterPro" id="IPR015813">
    <property type="entry name" value="Pyrv/PenolPyrv_kinase-like_dom"/>
</dbReference>
<evidence type="ECO:0000313" key="2">
    <source>
        <dbReference type="EMBL" id="GGM91141.1"/>
    </source>
</evidence>
<gene>
    <name evidence="2" type="ORF">GCM10011609_30440</name>
</gene>
<keyword evidence="3" id="KW-1185">Reference proteome</keyword>
<dbReference type="CDD" id="cd00377">
    <property type="entry name" value="ICL_PEPM"/>
    <property type="match status" value="1"/>
</dbReference>
<evidence type="ECO:0000256" key="1">
    <source>
        <dbReference type="SAM" id="MobiDB-lite"/>
    </source>
</evidence>
<comment type="caution">
    <text evidence="2">The sequence shown here is derived from an EMBL/GenBank/DDBJ whole genome shotgun (WGS) entry which is preliminary data.</text>
</comment>
<protein>
    <submittedName>
        <fullName evidence="2">Carboxyvinyl-carboxyphosphonate phosphorylmutase</fullName>
    </submittedName>
</protein>
<dbReference type="Proteomes" id="UP000597656">
    <property type="component" value="Unassembled WGS sequence"/>
</dbReference>
<dbReference type="Gene3D" id="3.20.20.60">
    <property type="entry name" value="Phosphoenolpyruvate-binding domains"/>
    <property type="match status" value="1"/>
</dbReference>
<dbReference type="EMBL" id="BMNC01000003">
    <property type="protein sequence ID" value="GGM91141.1"/>
    <property type="molecule type" value="Genomic_DNA"/>
</dbReference>
<organism evidence="2 3">
    <name type="scientific">Lentzea pudingi</name>
    <dbReference type="NCBI Taxonomy" id="1789439"/>
    <lineage>
        <taxon>Bacteria</taxon>
        <taxon>Bacillati</taxon>
        <taxon>Actinomycetota</taxon>
        <taxon>Actinomycetes</taxon>
        <taxon>Pseudonocardiales</taxon>
        <taxon>Pseudonocardiaceae</taxon>
        <taxon>Lentzea</taxon>
    </lineage>
</organism>
<sequence>MTTPAPRTERGYSTVERSPAEVPVPPMSDQAAKAELLRSLHVPGDPLVLPNAWDVGSARVVVEAGFPVIATASNAIAAALGYDDGEGAPRDEMMFVAARIVASVDVPVTVDAEAGYGLPPGELTELITRIGAAGCNVEDTDHANGGLVDLDVRAAYIGEMRAAANRIGVPLVINARIDSFFPASPFSGERRLTDAISRAEAYRAAGADCVFVPGAGPEDLRAVVTEVGAPVNAGLPLRGGSLQALRAAGVARVSVGPQLYRTALSHLRSDVEQLATRR</sequence>
<proteinExistence type="predicted"/>
<evidence type="ECO:0000313" key="3">
    <source>
        <dbReference type="Proteomes" id="UP000597656"/>
    </source>
</evidence>